<organism evidence="2 3">
    <name type="scientific">Noviherbaspirillum denitrificans</name>
    <dbReference type="NCBI Taxonomy" id="1968433"/>
    <lineage>
        <taxon>Bacteria</taxon>
        <taxon>Pseudomonadati</taxon>
        <taxon>Pseudomonadota</taxon>
        <taxon>Betaproteobacteria</taxon>
        <taxon>Burkholderiales</taxon>
        <taxon>Oxalobacteraceae</taxon>
        <taxon>Noviherbaspirillum</taxon>
    </lineage>
</organism>
<comment type="caution">
    <text evidence="2">The sequence shown here is derived from an EMBL/GenBank/DDBJ whole genome shotgun (WGS) entry which is preliminary data.</text>
</comment>
<keyword evidence="1" id="KW-0812">Transmembrane</keyword>
<name>A0A254TGI7_9BURK</name>
<reference evidence="2 3" key="1">
    <citation type="submission" date="2016-02" db="EMBL/GenBank/DDBJ databases">
        <authorList>
            <person name="Wen L."/>
            <person name="He K."/>
            <person name="Yang H."/>
        </authorList>
    </citation>
    <scope>NUCLEOTIDE SEQUENCE [LARGE SCALE GENOMIC DNA]</scope>
    <source>
        <strain evidence="2 3">TSA40</strain>
    </source>
</reference>
<dbReference type="OrthoDB" id="9829164at2"/>
<evidence type="ECO:0000313" key="2">
    <source>
        <dbReference type="EMBL" id="OWW21771.1"/>
    </source>
</evidence>
<accession>A0A254TGI7</accession>
<feature type="transmembrane region" description="Helical" evidence="1">
    <location>
        <begin position="69"/>
        <end position="91"/>
    </location>
</feature>
<gene>
    <name evidence="2" type="ORF">AYR66_22025</name>
</gene>
<sequence length="186" mass="21296">MIPISADDRRQTIYVDHIVQKWLLVALVILECTLTGLAIWGLYAELGEIIERNTYRIHFSPDDNMLREFFIEGAKILIGAGVVNLVAIILADRIWGWYVKSIVRGIDKVMFAAQNLDLTAQRDVKRAHAVLDRVLRWQRAEGLRLRRIRHSVRHLPDTLPAEPAERKAVLAHLRMVNDRGAHPLGE</sequence>
<dbReference type="RefSeq" id="WP_088708615.1">
    <property type="nucleotide sequence ID" value="NZ_LSTO01000001.1"/>
</dbReference>
<feature type="transmembrane region" description="Helical" evidence="1">
    <location>
        <begin position="21"/>
        <end position="43"/>
    </location>
</feature>
<dbReference type="AlphaFoldDB" id="A0A254TGI7"/>
<evidence type="ECO:0000256" key="1">
    <source>
        <dbReference type="SAM" id="Phobius"/>
    </source>
</evidence>
<protein>
    <submittedName>
        <fullName evidence="2">Uncharacterized protein</fullName>
    </submittedName>
</protein>
<evidence type="ECO:0000313" key="3">
    <source>
        <dbReference type="Proteomes" id="UP000197535"/>
    </source>
</evidence>
<dbReference type="Proteomes" id="UP000197535">
    <property type="component" value="Unassembled WGS sequence"/>
</dbReference>
<keyword evidence="1" id="KW-1133">Transmembrane helix</keyword>
<keyword evidence="3" id="KW-1185">Reference proteome</keyword>
<keyword evidence="1" id="KW-0472">Membrane</keyword>
<dbReference type="EMBL" id="LSTO01000001">
    <property type="protein sequence ID" value="OWW21771.1"/>
    <property type="molecule type" value="Genomic_DNA"/>
</dbReference>
<proteinExistence type="predicted"/>